<name>A0A9P8SMS9_9HYPO</name>
<accession>A0A9P8SMS9</accession>
<feature type="domain" description="Muniscin C-terminal" evidence="2">
    <location>
        <begin position="484"/>
        <end position="627"/>
    </location>
</feature>
<evidence type="ECO:0000313" key="4">
    <source>
        <dbReference type="Proteomes" id="UP000824596"/>
    </source>
</evidence>
<dbReference type="GeneID" id="68349395"/>
<comment type="caution">
    <text evidence="3">The sequence shown here is derived from an EMBL/GenBank/DDBJ whole genome shotgun (WGS) entry which is preliminary data.</text>
</comment>
<feature type="compositionally biased region" description="Polar residues" evidence="1">
    <location>
        <begin position="36"/>
        <end position="54"/>
    </location>
</feature>
<feature type="region of interest" description="Disordered" evidence="1">
    <location>
        <begin position="1"/>
        <end position="56"/>
    </location>
</feature>
<gene>
    <name evidence="3" type="ORF">HRG_00266</name>
</gene>
<sequence length="690" mass="74796">MTVDAVPAQQVSPWARQTPMNPQFTDNMPDPGYGSQYGSPDAQSSKPPQSTINESKGRPLLAPLAHLAEFDKAVDDATLSRFQDVHRQIEHPLLNYVRRKRPREKYRPMAVRLMVLGSSEETAKPCIVILCSGQQAKVVRKFFYKDSVGALCRPADEGLPLFEVFVIGRPLEMKWAGDDINVLLPIIQGESHVSFSTLSYSLGEDEIGQAEKLQLSSTDTDGPWTSPELSKVGSIAQGTLLPGRSIAANSESKGYYDWALIDMLSYRPNRVQPRQSSSPKACDDGILRSRDLVMAVPSGSAHKRQSVLVLTASEGPKRGSLSALSSKVLLSPGRVSVNALVVNLDNSKQIVDGDSGSWVVNEKTLEVYGYIVASDPFGGGHIIPMAEALEDIKVTIGLGSVTLASSFDVATAELSRQINHGFNVDPAPTLRQNINSGNAVDNEHGGQQNTACHWPTAVDPYKAPDQSLPVKLQEDLVQESLHDEHALLLLKPEWKRQGDKLGLLLQYRLSLSVQFTAPTTLHNVVIVARYEGKASGAQTKPSGTHLKDKRLVYWRLGDITPTVVMQKVMCRIVGADGVAPTGGLIEARWDYAATSHDTVCSGISISMLEETDKAAAAAEDDPFVDQSADGAGPSTIAQPAIDSGDAHPFEIWRTHFDIAAGSKPNLGHHQHSDLGDFDEDPFFGAVFTSL</sequence>
<dbReference type="EMBL" id="JAIZPD010000001">
    <property type="protein sequence ID" value="KAH0967624.1"/>
    <property type="molecule type" value="Genomic_DNA"/>
</dbReference>
<evidence type="ECO:0000313" key="3">
    <source>
        <dbReference type="EMBL" id="KAH0967624.1"/>
    </source>
</evidence>
<evidence type="ECO:0000256" key="1">
    <source>
        <dbReference type="SAM" id="MobiDB-lite"/>
    </source>
</evidence>
<keyword evidence="4" id="KW-1185">Reference proteome</keyword>
<dbReference type="InterPro" id="IPR018808">
    <property type="entry name" value="Muniscin_C"/>
</dbReference>
<dbReference type="AlphaFoldDB" id="A0A9P8SMS9"/>
<proteinExistence type="predicted"/>
<evidence type="ECO:0000259" key="2">
    <source>
        <dbReference type="Pfam" id="PF10291"/>
    </source>
</evidence>
<dbReference type="OrthoDB" id="4928134at2759"/>
<reference evidence="3" key="1">
    <citation type="submission" date="2021-09" db="EMBL/GenBank/DDBJ databases">
        <title>A high-quality genome of the endoparasitic fungus Hirsutella rhossiliensis with a comparison of Hirsutella genomes reveals transposable elements contributing to genome size variation.</title>
        <authorList>
            <person name="Lin R."/>
            <person name="Jiao Y."/>
            <person name="Sun X."/>
            <person name="Ling J."/>
            <person name="Xie B."/>
            <person name="Cheng X."/>
        </authorList>
    </citation>
    <scope>NUCLEOTIDE SEQUENCE</scope>
    <source>
        <strain evidence="3">HR02</strain>
    </source>
</reference>
<organism evidence="3 4">
    <name type="scientific">Hirsutella rhossiliensis</name>
    <dbReference type="NCBI Taxonomy" id="111463"/>
    <lineage>
        <taxon>Eukaryota</taxon>
        <taxon>Fungi</taxon>
        <taxon>Dikarya</taxon>
        <taxon>Ascomycota</taxon>
        <taxon>Pezizomycotina</taxon>
        <taxon>Sordariomycetes</taxon>
        <taxon>Hypocreomycetidae</taxon>
        <taxon>Hypocreales</taxon>
        <taxon>Ophiocordycipitaceae</taxon>
        <taxon>Hirsutella</taxon>
    </lineage>
</organism>
<dbReference type="RefSeq" id="XP_044725137.1">
    <property type="nucleotide sequence ID" value="XM_044858737.1"/>
</dbReference>
<dbReference type="Proteomes" id="UP000824596">
    <property type="component" value="Unassembled WGS sequence"/>
</dbReference>
<dbReference type="Pfam" id="PF10291">
    <property type="entry name" value="muHD"/>
    <property type="match status" value="1"/>
</dbReference>
<protein>
    <recommendedName>
        <fullName evidence="2">Muniscin C-terminal domain-containing protein</fullName>
    </recommendedName>
</protein>